<dbReference type="RefSeq" id="WP_209524631.1">
    <property type="nucleotide sequence ID" value="NZ_JAEEGA010000001.1"/>
</dbReference>
<dbReference type="SUPFAM" id="SSF53850">
    <property type="entry name" value="Periplasmic binding protein-like II"/>
    <property type="match status" value="1"/>
</dbReference>
<dbReference type="Pfam" id="PF00496">
    <property type="entry name" value="SBP_bac_5"/>
    <property type="match status" value="1"/>
</dbReference>
<gene>
    <name evidence="8" type="ORF">I6N95_01845</name>
</gene>
<dbReference type="AlphaFoldDB" id="A0A940P1H9"/>
<dbReference type="InterPro" id="IPR039424">
    <property type="entry name" value="SBP_5"/>
</dbReference>
<dbReference type="Gene3D" id="3.40.190.10">
    <property type="entry name" value="Periplasmic binding protein-like II"/>
    <property type="match status" value="1"/>
</dbReference>
<keyword evidence="9" id="KW-1185">Reference proteome</keyword>
<keyword evidence="5" id="KW-0653">Protein transport</keyword>
<dbReference type="Gene3D" id="3.90.76.10">
    <property type="entry name" value="Dipeptide-binding Protein, Domain 1"/>
    <property type="match status" value="1"/>
</dbReference>
<comment type="similarity">
    <text evidence="2">Belongs to the bacterial solute-binding protein 5 family.</text>
</comment>
<feature type="domain" description="Solute-binding protein family 5" evidence="7">
    <location>
        <begin position="78"/>
        <end position="463"/>
    </location>
</feature>
<keyword evidence="4 6" id="KW-0732">Signal</keyword>
<evidence type="ECO:0000313" key="8">
    <source>
        <dbReference type="EMBL" id="MBP1039742.1"/>
    </source>
</evidence>
<dbReference type="InterPro" id="IPR030678">
    <property type="entry name" value="Peptide/Ni-bd"/>
</dbReference>
<evidence type="ECO:0000256" key="2">
    <source>
        <dbReference type="ARBA" id="ARBA00005695"/>
    </source>
</evidence>
<dbReference type="GO" id="GO:0015833">
    <property type="term" value="P:peptide transport"/>
    <property type="evidence" value="ECO:0007669"/>
    <property type="project" value="UniProtKB-KW"/>
</dbReference>
<dbReference type="GO" id="GO:0030288">
    <property type="term" value="C:outer membrane-bounded periplasmic space"/>
    <property type="evidence" value="ECO:0007669"/>
    <property type="project" value="UniProtKB-ARBA"/>
</dbReference>
<proteinExistence type="inferred from homology"/>
<evidence type="ECO:0000256" key="4">
    <source>
        <dbReference type="ARBA" id="ARBA00022729"/>
    </source>
</evidence>
<comment type="caution">
    <text evidence="8">The sequence shown here is derived from an EMBL/GenBank/DDBJ whole genome shotgun (WGS) entry which is preliminary data.</text>
</comment>
<dbReference type="FunFam" id="3.10.105.10:FF:000001">
    <property type="entry name" value="Oligopeptide ABC transporter, oligopeptide-binding protein"/>
    <property type="match status" value="1"/>
</dbReference>
<keyword evidence="3" id="KW-0813">Transport</keyword>
<dbReference type="InterPro" id="IPR000914">
    <property type="entry name" value="SBP_5_dom"/>
</dbReference>
<evidence type="ECO:0000259" key="7">
    <source>
        <dbReference type="Pfam" id="PF00496"/>
    </source>
</evidence>
<evidence type="ECO:0000256" key="6">
    <source>
        <dbReference type="SAM" id="SignalP"/>
    </source>
</evidence>
<evidence type="ECO:0000256" key="1">
    <source>
        <dbReference type="ARBA" id="ARBA00004196"/>
    </source>
</evidence>
<dbReference type="PIRSF" id="PIRSF002741">
    <property type="entry name" value="MppA"/>
    <property type="match status" value="1"/>
</dbReference>
<keyword evidence="5" id="KW-0571">Peptide transport</keyword>
<organism evidence="8 9">
    <name type="scientific">Vagococcus allomyrinae</name>
    <dbReference type="NCBI Taxonomy" id="2794353"/>
    <lineage>
        <taxon>Bacteria</taxon>
        <taxon>Bacillati</taxon>
        <taxon>Bacillota</taxon>
        <taxon>Bacilli</taxon>
        <taxon>Lactobacillales</taxon>
        <taxon>Enterococcaceae</taxon>
        <taxon>Vagococcus</taxon>
    </lineage>
</organism>
<evidence type="ECO:0000256" key="3">
    <source>
        <dbReference type="ARBA" id="ARBA00022448"/>
    </source>
</evidence>
<feature type="chain" id="PRO_5038034501" evidence="6">
    <location>
        <begin position="25"/>
        <end position="545"/>
    </location>
</feature>
<dbReference type="CDD" id="cd08504">
    <property type="entry name" value="PBP2_OppA"/>
    <property type="match status" value="1"/>
</dbReference>
<dbReference type="PROSITE" id="PS51257">
    <property type="entry name" value="PROKAR_LIPOPROTEIN"/>
    <property type="match status" value="1"/>
</dbReference>
<dbReference type="FunFam" id="3.90.76.10:FF:000001">
    <property type="entry name" value="Oligopeptide ABC transporter substrate-binding protein"/>
    <property type="match status" value="1"/>
</dbReference>
<dbReference type="EMBL" id="JAEEGA010000001">
    <property type="protein sequence ID" value="MBP1039742.1"/>
    <property type="molecule type" value="Genomic_DNA"/>
</dbReference>
<dbReference type="GO" id="GO:1904680">
    <property type="term" value="F:peptide transmembrane transporter activity"/>
    <property type="evidence" value="ECO:0007669"/>
    <property type="project" value="TreeGrafter"/>
</dbReference>
<evidence type="ECO:0000313" key="9">
    <source>
        <dbReference type="Proteomes" id="UP000674938"/>
    </source>
</evidence>
<dbReference type="GO" id="GO:0043190">
    <property type="term" value="C:ATP-binding cassette (ABC) transporter complex"/>
    <property type="evidence" value="ECO:0007669"/>
    <property type="project" value="InterPro"/>
</dbReference>
<accession>A0A940P1H9</accession>
<name>A0A940P1H9_9ENTE</name>
<feature type="signal peptide" evidence="6">
    <location>
        <begin position="1"/>
        <end position="24"/>
    </location>
</feature>
<dbReference type="PANTHER" id="PTHR30290">
    <property type="entry name" value="PERIPLASMIC BINDING COMPONENT OF ABC TRANSPORTER"/>
    <property type="match status" value="1"/>
</dbReference>
<dbReference type="PANTHER" id="PTHR30290:SF10">
    <property type="entry name" value="PERIPLASMIC OLIGOPEPTIDE-BINDING PROTEIN-RELATED"/>
    <property type="match status" value="1"/>
</dbReference>
<sequence length="545" mass="60218">MKKTSTIIIALSAVLLLGACGNSAQPTNKQEVASAREFGVSLDAEVSTVDPALSQDTVSNEVINQVMEGLYRLDPSGKPIPAMAEKEADISPDGLTYTFTLKDHVKWSDGSLVTANDFVYAWQRVADPATGSNYANLMYFLKNGEKINLAGGDPNSLGVKALDDTTLEVTLETPTPYFSSLITGTTFFPVKEDFATEQGDDFATNSDTLLYNGPFILTDWDGTSSQWTYQKNQDYWDADNVQLDLITNQVIKEIHTGFNLYQNQELDKINLTGEFAKQNAESPDFVSTLAARSTYIELDHANNPALQNQHLREALALVINSEQVADNIIQDGSKAIHGLVTTQLMENPKTGLDFREDAGAYLTYDVKKATDLWQTAKKELQIDTLELELVMDDDDTTKKVAEALQAEIEDNLTGIKLTLKRVPKKMRVELGDAGKFDLLLSGWGADKLDATAFLDLFTTDSSFNSGSFSNLTYDKLMEQVQTDWNNDPQKRYEGMIAAEKILMEDVGIIPLYQKSNASLISPKVNGLVTYPVGSVNYKYVTIEKE</sequence>
<protein>
    <submittedName>
        <fullName evidence="8">Peptide ABC transporter substrate-binding protein</fullName>
    </submittedName>
</protein>
<dbReference type="Proteomes" id="UP000674938">
    <property type="component" value="Unassembled WGS sequence"/>
</dbReference>
<reference evidence="8" key="1">
    <citation type="submission" date="2020-12" db="EMBL/GenBank/DDBJ databases">
        <title>Vagococcus allomyrinae sp. nov. and Enterococcus lavae sp. nov., isolated from the larvae of Allomyrina dichotoma.</title>
        <authorList>
            <person name="Lee S.D."/>
        </authorList>
    </citation>
    <scope>NUCLEOTIDE SEQUENCE</scope>
    <source>
        <strain evidence="8">BWB3-3</strain>
    </source>
</reference>
<dbReference type="Gene3D" id="3.10.105.10">
    <property type="entry name" value="Dipeptide-binding Protein, Domain 3"/>
    <property type="match status" value="1"/>
</dbReference>
<comment type="subcellular location">
    <subcellularLocation>
        <location evidence="1">Cell envelope</location>
    </subcellularLocation>
</comment>
<evidence type="ECO:0000256" key="5">
    <source>
        <dbReference type="ARBA" id="ARBA00022856"/>
    </source>
</evidence>